<protein>
    <recommendedName>
        <fullName evidence="3">Bacterial Ig-like domain-containing protein</fullName>
    </recommendedName>
</protein>
<name>A0A844GEN0_9NEIS</name>
<dbReference type="EMBL" id="WLYX01000001">
    <property type="protein sequence ID" value="MTD33678.1"/>
    <property type="molecule type" value="Genomic_DNA"/>
</dbReference>
<reference evidence="1 2" key="1">
    <citation type="submission" date="2019-11" db="EMBL/GenBank/DDBJ databases">
        <title>Draft genome sequence of Paludibacterium sp. dN18-1.</title>
        <authorList>
            <person name="Im W.-T."/>
        </authorList>
    </citation>
    <scope>NUCLEOTIDE SEQUENCE [LARGE SCALE GENOMIC DNA]</scope>
    <source>
        <strain evidence="2">dN 18-1</strain>
    </source>
</reference>
<gene>
    <name evidence="1" type="ORF">GKE73_13515</name>
</gene>
<proteinExistence type="predicted"/>
<dbReference type="RefSeq" id="WP_230370755.1">
    <property type="nucleotide sequence ID" value="NZ_WLYX01000001.1"/>
</dbReference>
<sequence>MMFGLTTFGQTPFGTVSGESITGETVSLPLLVTVAHTQPDAATIWDIRVLLADQDITDQLTGSVVIEAEESASRIATVKLLLTGQSLSDLTGKPLVVEMRPNVLASWQRRFTGIVDTPEFGQDRDFVTLHARDRRSESLALSSRAELEALLGGYWSQHVFARYADSLQYATDRLSTIPAAYDLDVYGNPRLTPWAGLASSLTLHAGDIVDESLSIQPSSHKSVINPVTNDNESEQAISTTAICKLSDGKTLTTSTQPTLTGVATPGMTVTVKVGGQTLTATVSAGGHWSAKVTKPRPMAAIPRASRSPTALSSARCGARHFKLPGMAKGRRSLVRPRKSVSSTARCNIAIHACTNTAAPIPVDGHELCRLCPRQQRQAVQTAGEVAVQVSRGFQRLEAALRVLHATATRPALCRLYRQQWQSA</sequence>
<accession>A0A844GEN0</accession>
<evidence type="ECO:0008006" key="3">
    <source>
        <dbReference type="Google" id="ProtNLM"/>
    </source>
</evidence>
<evidence type="ECO:0000313" key="1">
    <source>
        <dbReference type="EMBL" id="MTD33678.1"/>
    </source>
</evidence>
<dbReference type="InterPro" id="IPR013783">
    <property type="entry name" value="Ig-like_fold"/>
</dbReference>
<dbReference type="AlphaFoldDB" id="A0A844GEN0"/>
<keyword evidence="2" id="KW-1185">Reference proteome</keyword>
<organism evidence="1 2">
    <name type="scientific">Paludibacterium denitrificans</name>
    <dbReference type="NCBI Taxonomy" id="2675226"/>
    <lineage>
        <taxon>Bacteria</taxon>
        <taxon>Pseudomonadati</taxon>
        <taxon>Pseudomonadota</taxon>
        <taxon>Betaproteobacteria</taxon>
        <taxon>Neisseriales</taxon>
        <taxon>Chromobacteriaceae</taxon>
        <taxon>Paludibacterium</taxon>
    </lineage>
</organism>
<dbReference type="Gene3D" id="2.60.40.10">
    <property type="entry name" value="Immunoglobulins"/>
    <property type="match status" value="1"/>
</dbReference>
<dbReference type="Proteomes" id="UP000446658">
    <property type="component" value="Unassembled WGS sequence"/>
</dbReference>
<comment type="caution">
    <text evidence="1">The sequence shown here is derived from an EMBL/GenBank/DDBJ whole genome shotgun (WGS) entry which is preliminary data.</text>
</comment>
<evidence type="ECO:0000313" key="2">
    <source>
        <dbReference type="Proteomes" id="UP000446658"/>
    </source>
</evidence>